<accession>A0A4P9WN08</accession>
<evidence type="ECO:0000256" key="5">
    <source>
        <dbReference type="ARBA" id="ARBA00023125"/>
    </source>
</evidence>
<dbReference type="GO" id="GO:0005674">
    <property type="term" value="C:transcription factor TFIIF complex"/>
    <property type="evidence" value="ECO:0007669"/>
    <property type="project" value="InterPro"/>
</dbReference>
<dbReference type="PANTHER" id="PTHR10445:SF0">
    <property type="entry name" value="GENERAL TRANSCRIPTION FACTOR IIF SUBUNIT 2"/>
    <property type="match status" value="1"/>
</dbReference>
<evidence type="ECO:0000256" key="9">
    <source>
        <dbReference type="ARBA" id="ARBA00081863"/>
    </source>
</evidence>
<dbReference type="Pfam" id="PF02270">
    <property type="entry name" value="TFIIF_beta"/>
    <property type="match status" value="1"/>
</dbReference>
<feature type="compositionally biased region" description="Low complexity" evidence="10">
    <location>
        <begin position="288"/>
        <end position="298"/>
    </location>
</feature>
<dbReference type="InterPro" id="IPR040504">
    <property type="entry name" value="TFIIF_beta_N"/>
</dbReference>
<dbReference type="Proteomes" id="UP000269721">
    <property type="component" value="Unassembled WGS sequence"/>
</dbReference>
<keyword evidence="13" id="KW-0396">Initiation factor</keyword>
<dbReference type="GO" id="GO:0003677">
    <property type="term" value="F:DNA binding"/>
    <property type="evidence" value="ECO:0007669"/>
    <property type="project" value="UniProtKB-KW"/>
</dbReference>
<keyword evidence="13" id="KW-0648">Protein biosynthesis</keyword>
<dbReference type="InterPro" id="IPR036390">
    <property type="entry name" value="WH_DNA-bd_sf"/>
</dbReference>
<keyword evidence="4" id="KW-0805">Transcription regulation</keyword>
<evidence type="ECO:0000256" key="7">
    <source>
        <dbReference type="ARBA" id="ARBA00023242"/>
    </source>
</evidence>
<dbReference type="GO" id="GO:0006367">
    <property type="term" value="P:transcription initiation at RNA polymerase II promoter"/>
    <property type="evidence" value="ECO:0007669"/>
    <property type="project" value="InterPro"/>
</dbReference>
<sequence length="318" mass="35008">MFSNEPEGGGPTLFGDEVDRDGAPGSDDDDDERKPVPGEHDDNDELDVAQMNRKVWLVKVPTFVAKKWASVGDDGAELGRVRIHSDSSTPGSSTPKMTLHMPDAAWAADVPQTYNLTHTSQPVNSYIFTESPDTAKAVNIAGTVKKQATVLPVVDEDYRMIMKARTKATSAANSKRVVKMMDVKELRSSDWMAGSGGATGGGFASLSKKRSSSEKKERMPRDDLLNVLFKCFKEYRYWTLKGLTDRTKQPQAWLKEVLLDASILNKRGPYNGMYELKPEFRDPPPQMPGANAAAAGAQDVKMEDAGEEEGDEEEEEMI</sequence>
<evidence type="ECO:0000256" key="8">
    <source>
        <dbReference type="ARBA" id="ARBA00081473"/>
    </source>
</evidence>
<evidence type="ECO:0000259" key="12">
    <source>
        <dbReference type="Pfam" id="PF17683"/>
    </source>
</evidence>
<feature type="compositionally biased region" description="Acidic residues" evidence="10">
    <location>
        <begin position="305"/>
        <end position="318"/>
    </location>
</feature>
<dbReference type="InterPro" id="IPR040450">
    <property type="entry name" value="TFIIF_beta_HTH"/>
</dbReference>
<dbReference type="Gene3D" id="1.10.10.10">
    <property type="entry name" value="Winged helix-like DNA-binding domain superfamily/Winged helix DNA-binding domain"/>
    <property type="match status" value="1"/>
</dbReference>
<dbReference type="EMBL" id="KZ994765">
    <property type="protein sequence ID" value="RKO92136.1"/>
    <property type="molecule type" value="Genomic_DNA"/>
</dbReference>
<protein>
    <recommendedName>
        <fullName evidence="3">Transcription initiation factor IIF subunit beta</fullName>
    </recommendedName>
    <alternativeName>
        <fullName evidence="9">TFIIF medium subunit</fullName>
    </alternativeName>
    <alternativeName>
        <fullName evidence="8">TFIIF-beta</fullName>
    </alternativeName>
</protein>
<evidence type="ECO:0000313" key="14">
    <source>
        <dbReference type="Proteomes" id="UP000269721"/>
    </source>
</evidence>
<evidence type="ECO:0000256" key="1">
    <source>
        <dbReference type="ARBA" id="ARBA00004123"/>
    </source>
</evidence>
<comment type="similarity">
    <text evidence="2">Belongs to the TFIIF beta subunit family.</text>
</comment>
<feature type="region of interest" description="Disordered" evidence="10">
    <location>
        <begin position="1"/>
        <end position="47"/>
    </location>
</feature>
<dbReference type="SUPFAM" id="SSF46785">
    <property type="entry name" value="Winged helix' DNA-binding domain"/>
    <property type="match status" value="1"/>
</dbReference>
<keyword evidence="14" id="KW-1185">Reference proteome</keyword>
<dbReference type="AlphaFoldDB" id="A0A4P9WN08"/>
<organism evidence="13 14">
    <name type="scientific">Blyttiomyces helicus</name>
    <dbReference type="NCBI Taxonomy" id="388810"/>
    <lineage>
        <taxon>Eukaryota</taxon>
        <taxon>Fungi</taxon>
        <taxon>Fungi incertae sedis</taxon>
        <taxon>Chytridiomycota</taxon>
        <taxon>Chytridiomycota incertae sedis</taxon>
        <taxon>Chytridiomycetes</taxon>
        <taxon>Chytridiomycetes incertae sedis</taxon>
        <taxon>Blyttiomyces</taxon>
    </lineage>
</organism>
<dbReference type="PANTHER" id="PTHR10445">
    <property type="entry name" value="GENERAL TRANSCRIPTION FACTOR IIF SUBUNIT 2"/>
    <property type="match status" value="1"/>
</dbReference>
<evidence type="ECO:0000313" key="13">
    <source>
        <dbReference type="EMBL" id="RKO92136.1"/>
    </source>
</evidence>
<evidence type="ECO:0000256" key="6">
    <source>
        <dbReference type="ARBA" id="ARBA00023163"/>
    </source>
</evidence>
<dbReference type="CDD" id="cd07980">
    <property type="entry name" value="TFIIF_beta"/>
    <property type="match status" value="1"/>
</dbReference>
<name>A0A4P9WN08_9FUNG</name>
<keyword evidence="7" id="KW-0539">Nucleus</keyword>
<dbReference type="GO" id="GO:0003743">
    <property type="term" value="F:translation initiation factor activity"/>
    <property type="evidence" value="ECO:0007669"/>
    <property type="project" value="UniProtKB-KW"/>
</dbReference>
<evidence type="ECO:0000256" key="4">
    <source>
        <dbReference type="ARBA" id="ARBA00023015"/>
    </source>
</evidence>
<gene>
    <name evidence="13" type="ORF">BDK51DRAFT_44917</name>
</gene>
<evidence type="ECO:0000256" key="3">
    <source>
        <dbReference type="ARBA" id="ARBA00021453"/>
    </source>
</evidence>
<keyword evidence="5" id="KW-0238">DNA-binding</keyword>
<evidence type="ECO:0000256" key="2">
    <source>
        <dbReference type="ARBA" id="ARBA00009543"/>
    </source>
</evidence>
<reference evidence="14" key="1">
    <citation type="journal article" date="2018" name="Nat. Microbiol.">
        <title>Leveraging single-cell genomics to expand the fungal tree of life.</title>
        <authorList>
            <person name="Ahrendt S.R."/>
            <person name="Quandt C.A."/>
            <person name="Ciobanu D."/>
            <person name="Clum A."/>
            <person name="Salamov A."/>
            <person name="Andreopoulos B."/>
            <person name="Cheng J.F."/>
            <person name="Woyke T."/>
            <person name="Pelin A."/>
            <person name="Henrissat B."/>
            <person name="Reynolds N.K."/>
            <person name="Benny G.L."/>
            <person name="Smith M.E."/>
            <person name="James T.Y."/>
            <person name="Grigoriev I.V."/>
        </authorList>
    </citation>
    <scope>NUCLEOTIDE SEQUENCE [LARGE SCALE GENOMIC DNA]</scope>
</reference>
<dbReference type="Pfam" id="PF17683">
    <property type="entry name" value="TFIIF_beta_N"/>
    <property type="match status" value="1"/>
</dbReference>
<keyword evidence="6" id="KW-0804">Transcription</keyword>
<comment type="subcellular location">
    <subcellularLocation>
        <location evidence="1">Nucleus</location>
    </subcellularLocation>
</comment>
<evidence type="ECO:0000256" key="10">
    <source>
        <dbReference type="SAM" id="MobiDB-lite"/>
    </source>
</evidence>
<dbReference type="SUPFAM" id="SSF50916">
    <property type="entry name" value="Rap30/74 interaction domains"/>
    <property type="match status" value="1"/>
</dbReference>
<dbReference type="InterPro" id="IPR036388">
    <property type="entry name" value="WH-like_DNA-bd_sf"/>
</dbReference>
<dbReference type="FunFam" id="1.10.10.10:FF:000035">
    <property type="entry name" value="General transcription factor IIF subunit 2"/>
    <property type="match status" value="1"/>
</dbReference>
<dbReference type="InterPro" id="IPR003196">
    <property type="entry name" value="TFIIF_beta"/>
</dbReference>
<dbReference type="InterPro" id="IPR011039">
    <property type="entry name" value="TFIIF_interaction"/>
</dbReference>
<evidence type="ECO:0000259" key="11">
    <source>
        <dbReference type="Pfam" id="PF02270"/>
    </source>
</evidence>
<feature type="domain" description="TFIIF beta subunit N-terminal" evidence="12">
    <location>
        <begin position="52"/>
        <end position="159"/>
    </location>
</feature>
<proteinExistence type="inferred from homology"/>
<feature type="region of interest" description="Disordered" evidence="10">
    <location>
        <begin position="278"/>
        <end position="318"/>
    </location>
</feature>
<dbReference type="OrthoDB" id="26094at2759"/>
<feature type="domain" description="TFIIF beta subunit HTH" evidence="11">
    <location>
        <begin position="218"/>
        <end position="281"/>
    </location>
</feature>